<evidence type="ECO:0000313" key="1">
    <source>
        <dbReference type="EMBL" id="VTR16673.1"/>
    </source>
</evidence>
<gene>
    <name evidence="1" type="ORF">NCTC12965_00233</name>
</gene>
<reference evidence="1" key="1">
    <citation type="submission" date="2019-05" db="EMBL/GenBank/DDBJ databases">
        <authorList>
            <consortium name="Pathogen Informatics"/>
        </authorList>
    </citation>
    <scope>NUCLEOTIDE SEQUENCE [LARGE SCALE GENOMIC DNA]</scope>
    <source>
        <strain evidence="1">NCTC12965</strain>
    </source>
</reference>
<sequence>MIENAFLRELLHQLIDFGFGADVNATGRLIKNKDVAVIVQPAAMTTFLLVAAAQGADAVSASGVFTPTARIRR</sequence>
<proteinExistence type="predicted"/>
<protein>
    <submittedName>
        <fullName evidence="1">Uncharacterized protein</fullName>
    </submittedName>
</protein>
<name>A0A4U9TCM4_SERFO</name>
<organism evidence="1">
    <name type="scientific">Serratia fonticola</name>
    <dbReference type="NCBI Taxonomy" id="47917"/>
    <lineage>
        <taxon>Bacteria</taxon>
        <taxon>Pseudomonadati</taxon>
        <taxon>Pseudomonadota</taxon>
        <taxon>Gammaproteobacteria</taxon>
        <taxon>Enterobacterales</taxon>
        <taxon>Yersiniaceae</taxon>
        <taxon>Serratia</taxon>
    </lineage>
</organism>
<dbReference type="EMBL" id="CABEEZ010000014">
    <property type="protein sequence ID" value="VTR16673.1"/>
    <property type="molecule type" value="Genomic_DNA"/>
</dbReference>
<accession>A0A4U9TCM4</accession>
<dbReference type="AlphaFoldDB" id="A0A4U9TCM4"/>